<dbReference type="AlphaFoldDB" id="A0A6B2NS31"/>
<comment type="caution">
    <text evidence="1">The sequence shown here is derived from an EMBL/GenBank/DDBJ whole genome shotgun (WGS) entry which is preliminary data.</text>
</comment>
<sequence>MTDILLSLCSSCAGERDIEAERAALQVALDRTGLSARVALAEHPCFGACEAPVAIAMQGQGRATYVFSDLDPVGDAADIAATCRLYLDSPAGWIEDARDCGRLRLCLRARIPALSS</sequence>
<gene>
    <name evidence="1" type="ORF">G0P99_18450</name>
</gene>
<organism evidence="1">
    <name type="scientific">Ruegeria sp. PrR005</name>
    <dbReference type="NCBI Taxonomy" id="2706882"/>
    <lineage>
        <taxon>Bacteria</taxon>
        <taxon>Pseudomonadati</taxon>
        <taxon>Pseudomonadota</taxon>
        <taxon>Alphaproteobacteria</taxon>
        <taxon>Rhodobacterales</taxon>
        <taxon>Roseobacteraceae</taxon>
        <taxon>Ruegeria</taxon>
    </lineage>
</organism>
<reference evidence="1" key="1">
    <citation type="submission" date="2020-02" db="EMBL/GenBank/DDBJ databases">
        <title>Delineation of the pyrene-degrading pathway in Roseobacter clade bacteria by genomic analysis.</title>
        <authorList>
            <person name="Zhou H."/>
            <person name="Wang H."/>
        </authorList>
    </citation>
    <scope>NUCLEOTIDE SEQUENCE</scope>
    <source>
        <strain evidence="1">PrR005</strain>
    </source>
</reference>
<dbReference type="RefSeq" id="WP_164131951.1">
    <property type="nucleotide sequence ID" value="NZ_JAAGOX010000043.1"/>
</dbReference>
<name>A0A6B2NS31_9RHOB</name>
<dbReference type="InterPro" id="IPR012863">
    <property type="entry name" value="DUF1636"/>
</dbReference>
<evidence type="ECO:0000313" key="1">
    <source>
        <dbReference type="EMBL" id="NDW46932.1"/>
    </source>
</evidence>
<dbReference type="EMBL" id="JAAGOX010000043">
    <property type="protein sequence ID" value="NDW46932.1"/>
    <property type="molecule type" value="Genomic_DNA"/>
</dbReference>
<protein>
    <submittedName>
        <fullName evidence="1">DUF1636 domain-containing protein</fullName>
    </submittedName>
</protein>
<proteinExistence type="predicted"/>
<dbReference type="Pfam" id="PF07845">
    <property type="entry name" value="DUF1636"/>
    <property type="match status" value="1"/>
</dbReference>
<accession>A0A6B2NS31</accession>